<dbReference type="InterPro" id="IPR051228">
    <property type="entry name" value="NADPH_Oxidase/PX-Domain"/>
</dbReference>
<keyword evidence="1 3" id="KW-0728">SH3 domain</keyword>
<evidence type="ECO:0000313" key="6">
    <source>
        <dbReference type="EMBL" id="RNA21161.1"/>
    </source>
</evidence>
<dbReference type="AlphaFoldDB" id="A0A3M7RCH4"/>
<dbReference type="Pfam" id="PF00787">
    <property type="entry name" value="PX"/>
    <property type="match status" value="1"/>
</dbReference>
<keyword evidence="7" id="KW-1185">Reference proteome</keyword>
<dbReference type="SMART" id="SM00326">
    <property type="entry name" value="SH3"/>
    <property type="match status" value="2"/>
</dbReference>
<dbReference type="GO" id="GO:0005737">
    <property type="term" value="C:cytoplasm"/>
    <property type="evidence" value="ECO:0007669"/>
    <property type="project" value="TreeGrafter"/>
</dbReference>
<comment type="caution">
    <text evidence="6">The sequence shown here is derived from an EMBL/GenBank/DDBJ whole genome shotgun (WGS) entry which is preliminary data.</text>
</comment>
<evidence type="ECO:0000256" key="2">
    <source>
        <dbReference type="ARBA" id="ARBA00022737"/>
    </source>
</evidence>
<dbReference type="Gene3D" id="2.30.30.40">
    <property type="entry name" value="SH3 Domains"/>
    <property type="match status" value="2"/>
</dbReference>
<feature type="domain" description="PX" evidence="5">
    <location>
        <begin position="1"/>
        <end position="121"/>
    </location>
</feature>
<evidence type="ECO:0000256" key="3">
    <source>
        <dbReference type="PROSITE-ProRule" id="PRU00192"/>
    </source>
</evidence>
<keyword evidence="2" id="KW-0677">Repeat</keyword>
<dbReference type="PANTHER" id="PTHR15706">
    <property type="entry name" value="SH3 MULTIPLE DOMAIN"/>
    <property type="match status" value="1"/>
</dbReference>
<evidence type="ECO:0000259" key="4">
    <source>
        <dbReference type="PROSITE" id="PS50002"/>
    </source>
</evidence>
<dbReference type="Proteomes" id="UP000276133">
    <property type="component" value="Unassembled WGS sequence"/>
</dbReference>
<dbReference type="EMBL" id="REGN01003718">
    <property type="protein sequence ID" value="RNA21161.1"/>
    <property type="molecule type" value="Genomic_DNA"/>
</dbReference>
<dbReference type="InterPro" id="IPR036028">
    <property type="entry name" value="SH3-like_dom_sf"/>
</dbReference>
<evidence type="ECO:0000313" key="7">
    <source>
        <dbReference type="Proteomes" id="UP000276133"/>
    </source>
</evidence>
<sequence>MNKQKYLINIDVNHVEKRPKPSKHYVYCIWITWSNLSKYKIYRRYSQFYELQGQLVNRFKKSNELPILPPKIYIGRSHVFKVAMERKYLIDYYCNKLISLDPEISKCDLILDFFSLNQEDLDFLTQKKSSLDLDKISNPIENKKYKCVHGFKSVTKSELSLRKDEIVDVHMKNADGWWFVSSEYGKGFVPRVVLEAIDDLDKEEDGKSYAVDFFDVFIVKKDYEAINEDEVNLVKGNFVKVLEKRLDGWWKIESEGKIGLSPAIFISKVSIANEEKQIFFPMGSVSSLSFIASNSSFESLNYEEYSFKDSNEPGNELEKIEPSKNLFQNDEKINSKVLVNNQILDVKNLKF</sequence>
<dbReference type="PANTHER" id="PTHR15706:SF2">
    <property type="entry name" value="SH3 AND PX DOMAIN-CONTAINING PROTEIN 2A"/>
    <property type="match status" value="1"/>
</dbReference>
<dbReference type="STRING" id="10195.A0A3M7RCH4"/>
<dbReference type="InterPro" id="IPR036871">
    <property type="entry name" value="PX_dom_sf"/>
</dbReference>
<accession>A0A3M7RCH4</accession>
<dbReference type="PROSITE" id="PS50002">
    <property type="entry name" value="SH3"/>
    <property type="match status" value="2"/>
</dbReference>
<reference evidence="6 7" key="1">
    <citation type="journal article" date="2018" name="Sci. Rep.">
        <title>Genomic signatures of local adaptation to the degree of environmental predictability in rotifers.</title>
        <authorList>
            <person name="Franch-Gras L."/>
            <person name="Hahn C."/>
            <person name="Garcia-Roger E.M."/>
            <person name="Carmona M.J."/>
            <person name="Serra M."/>
            <person name="Gomez A."/>
        </authorList>
    </citation>
    <scope>NUCLEOTIDE SEQUENCE [LARGE SCALE GENOMIC DNA]</scope>
    <source>
        <strain evidence="6">HYR1</strain>
    </source>
</reference>
<gene>
    <name evidence="6" type="ORF">BpHYR1_039675</name>
</gene>
<dbReference type="GO" id="GO:0016176">
    <property type="term" value="F:superoxide-generating NADPH oxidase activator activity"/>
    <property type="evidence" value="ECO:0007669"/>
    <property type="project" value="TreeGrafter"/>
</dbReference>
<dbReference type="InterPro" id="IPR001452">
    <property type="entry name" value="SH3_domain"/>
</dbReference>
<evidence type="ECO:0000256" key="1">
    <source>
        <dbReference type="ARBA" id="ARBA00022443"/>
    </source>
</evidence>
<dbReference type="GO" id="GO:0042554">
    <property type="term" value="P:superoxide anion generation"/>
    <property type="evidence" value="ECO:0007669"/>
    <property type="project" value="TreeGrafter"/>
</dbReference>
<dbReference type="Pfam" id="PF00018">
    <property type="entry name" value="SH3_1"/>
    <property type="match status" value="2"/>
</dbReference>
<evidence type="ECO:0000259" key="5">
    <source>
        <dbReference type="PROSITE" id="PS50195"/>
    </source>
</evidence>
<dbReference type="SUPFAM" id="SSF50044">
    <property type="entry name" value="SH3-domain"/>
    <property type="match status" value="2"/>
</dbReference>
<dbReference type="GO" id="GO:0035091">
    <property type="term" value="F:phosphatidylinositol binding"/>
    <property type="evidence" value="ECO:0007669"/>
    <property type="project" value="InterPro"/>
</dbReference>
<dbReference type="SMART" id="SM00312">
    <property type="entry name" value="PX"/>
    <property type="match status" value="1"/>
</dbReference>
<feature type="domain" description="SH3" evidence="4">
    <location>
        <begin position="212"/>
        <end position="271"/>
    </location>
</feature>
<dbReference type="PROSITE" id="PS50195">
    <property type="entry name" value="PX"/>
    <property type="match status" value="1"/>
</dbReference>
<protein>
    <submittedName>
        <fullName evidence="6">SH3 and PX domain-containing 2B</fullName>
    </submittedName>
</protein>
<dbReference type="Gene3D" id="3.30.1520.10">
    <property type="entry name" value="Phox-like domain"/>
    <property type="match status" value="1"/>
</dbReference>
<organism evidence="6 7">
    <name type="scientific">Brachionus plicatilis</name>
    <name type="common">Marine rotifer</name>
    <name type="synonym">Brachionus muelleri</name>
    <dbReference type="NCBI Taxonomy" id="10195"/>
    <lineage>
        <taxon>Eukaryota</taxon>
        <taxon>Metazoa</taxon>
        <taxon>Spiralia</taxon>
        <taxon>Gnathifera</taxon>
        <taxon>Rotifera</taxon>
        <taxon>Eurotatoria</taxon>
        <taxon>Monogononta</taxon>
        <taxon>Pseudotrocha</taxon>
        <taxon>Ploima</taxon>
        <taxon>Brachionidae</taxon>
        <taxon>Brachionus</taxon>
    </lineage>
</organism>
<proteinExistence type="predicted"/>
<dbReference type="SUPFAM" id="SSF64268">
    <property type="entry name" value="PX domain"/>
    <property type="match status" value="1"/>
</dbReference>
<name>A0A3M7RCH4_BRAPC</name>
<dbReference type="InterPro" id="IPR001683">
    <property type="entry name" value="PX_dom"/>
</dbReference>
<dbReference type="OrthoDB" id="10255964at2759"/>
<feature type="domain" description="SH3" evidence="4">
    <location>
        <begin position="140"/>
        <end position="199"/>
    </location>
</feature>